<comment type="pathway">
    <text evidence="1 7">Glycan metabolism; pectin degradation; 2-dehydro-3-deoxy-D-gluconate from pectin: step 1/5.</text>
</comment>
<keyword evidence="8" id="KW-0812">Transmembrane</keyword>
<dbReference type="AlphaFoldDB" id="A0A9D4ZSH3"/>
<comment type="catalytic activity">
    <reaction evidence="7">
        <text>[(1-&gt;4)-alpha-D-galacturonosyl methyl ester](n) + n H2O = [(1-&gt;4)-alpha-D-galacturonosyl](n) + n methanol + n H(+)</text>
        <dbReference type="Rhea" id="RHEA:22380"/>
        <dbReference type="Rhea" id="RHEA-COMP:14570"/>
        <dbReference type="Rhea" id="RHEA-COMP:14573"/>
        <dbReference type="ChEBI" id="CHEBI:15377"/>
        <dbReference type="ChEBI" id="CHEBI:15378"/>
        <dbReference type="ChEBI" id="CHEBI:17790"/>
        <dbReference type="ChEBI" id="CHEBI:140522"/>
        <dbReference type="ChEBI" id="CHEBI:140523"/>
        <dbReference type="EC" id="3.1.1.11"/>
    </reaction>
</comment>
<dbReference type="SUPFAM" id="SSF101148">
    <property type="entry name" value="Plant invertase/pectin methylesterase inhibitor"/>
    <property type="match status" value="1"/>
</dbReference>
<evidence type="ECO:0000256" key="6">
    <source>
        <dbReference type="PROSITE-ProRule" id="PRU10040"/>
    </source>
</evidence>
<dbReference type="EC" id="3.1.1.11" evidence="7"/>
<dbReference type="SUPFAM" id="SSF51126">
    <property type="entry name" value="Pectin lyase-like"/>
    <property type="match status" value="1"/>
</dbReference>
<feature type="domain" description="Pectinesterase catalytic" evidence="9">
    <location>
        <begin position="312"/>
        <end position="552"/>
    </location>
</feature>
<dbReference type="PROSITE" id="PS00503">
    <property type="entry name" value="PECTINESTERASE_2"/>
    <property type="match status" value="1"/>
</dbReference>
<comment type="similarity">
    <text evidence="2">In the N-terminal section; belongs to the PMEI family.</text>
</comment>
<dbReference type="EMBL" id="JABFUD020000001">
    <property type="protein sequence ID" value="KAI5084461.1"/>
    <property type="molecule type" value="Genomic_DNA"/>
</dbReference>
<evidence type="ECO:0000259" key="10">
    <source>
        <dbReference type="Pfam" id="PF04043"/>
    </source>
</evidence>
<accession>A0A9D4ZSH3</accession>
<evidence type="ECO:0000313" key="12">
    <source>
        <dbReference type="Proteomes" id="UP000886520"/>
    </source>
</evidence>
<dbReference type="InterPro" id="IPR033131">
    <property type="entry name" value="Pectinesterase_Asp_AS"/>
</dbReference>
<evidence type="ECO:0000256" key="1">
    <source>
        <dbReference type="ARBA" id="ARBA00005184"/>
    </source>
</evidence>
<dbReference type="Gene3D" id="2.160.20.10">
    <property type="entry name" value="Single-stranded right-handed beta-helix, Pectin lyase-like"/>
    <property type="match status" value="1"/>
</dbReference>
<dbReference type="GO" id="GO:0030599">
    <property type="term" value="F:pectinesterase activity"/>
    <property type="evidence" value="ECO:0007669"/>
    <property type="project" value="UniProtKB-UniRule"/>
</dbReference>
<keyword evidence="12" id="KW-1185">Reference proteome</keyword>
<keyword evidence="8" id="KW-1133">Transmembrane helix</keyword>
<evidence type="ECO:0000256" key="5">
    <source>
        <dbReference type="ARBA" id="ARBA00023085"/>
    </source>
</evidence>
<protein>
    <recommendedName>
        <fullName evidence="7">Pectinesterase</fullName>
        <ecNumber evidence="7">3.1.1.11</ecNumber>
    </recommendedName>
</protein>
<dbReference type="Proteomes" id="UP000886520">
    <property type="component" value="Chromosome 1"/>
</dbReference>
<evidence type="ECO:0000256" key="8">
    <source>
        <dbReference type="SAM" id="Phobius"/>
    </source>
</evidence>
<proteinExistence type="inferred from homology"/>
<feature type="domain" description="Pectinesterase inhibitor" evidence="10">
    <location>
        <begin position="53"/>
        <end position="188"/>
    </location>
</feature>
<feature type="transmembrane region" description="Helical" evidence="8">
    <location>
        <begin position="20"/>
        <end position="40"/>
    </location>
</feature>
<keyword evidence="4 7" id="KW-0378">Hydrolase</keyword>
<dbReference type="InterPro" id="IPR000070">
    <property type="entry name" value="Pectinesterase_cat"/>
</dbReference>
<dbReference type="Gene3D" id="1.20.140.40">
    <property type="entry name" value="Invertase/pectin methylesterase inhibitor family protein"/>
    <property type="match status" value="1"/>
</dbReference>
<sequence>MSRKGACRFPFLSSSRLSSLLASLLLISLITVITCISLLLPTYSKGKLSTRLLISLACRAASSPQACESSLILTPLALHDSPARLVTISIALAQQRTQVCHAQSQALLPVASSDPNLVSAAHNCEYLLRRASYVLQKGCTLCDGSSNNIAFAGAVGFDKIKDMEAWMSAALTWENDCYSALGYVNGTHSRDMSFHSHSGDDLTQSSADGSKNTAFFLNQSEMQHFELLSHGAIDTLNVTAQFGSSHADEAIHYLMQCVQIAINFTSNALSMLDAYDTHGANVSAWSPPSKRTLPGYQAFRKRWIMPQRCQVKGKTIITGNLNAQMPGVSTYDTATVAVDGDEFIACYITIENLAQPDRHQAVALRVGSDRSAFYHCSFLGHQDTLYAHSLRQYYQSCRIEGTIDFIFGNAASVFQNCEVLIRPGCISWSAITAHGRTDPAQTTGFVFEDCIINGTNEFMESFILNPKKYKVYLGRPWKPFSRTIYKSSWIERVVRPEGWRPWRGDFALSTLFYGEYNNMGIGAGFEGRVKWAEQISSSMAMLYTVSNFIQGDEWLLDFVTK</sequence>
<dbReference type="Pfam" id="PF04043">
    <property type="entry name" value="PMEI"/>
    <property type="match status" value="1"/>
</dbReference>
<dbReference type="PANTHER" id="PTHR31707">
    <property type="entry name" value="PECTINESTERASE"/>
    <property type="match status" value="1"/>
</dbReference>
<name>A0A9D4ZSH3_ADICA</name>
<evidence type="ECO:0000259" key="9">
    <source>
        <dbReference type="Pfam" id="PF01095"/>
    </source>
</evidence>
<organism evidence="11 12">
    <name type="scientific">Adiantum capillus-veneris</name>
    <name type="common">Maidenhair fern</name>
    <dbReference type="NCBI Taxonomy" id="13818"/>
    <lineage>
        <taxon>Eukaryota</taxon>
        <taxon>Viridiplantae</taxon>
        <taxon>Streptophyta</taxon>
        <taxon>Embryophyta</taxon>
        <taxon>Tracheophyta</taxon>
        <taxon>Polypodiopsida</taxon>
        <taxon>Polypodiidae</taxon>
        <taxon>Polypodiales</taxon>
        <taxon>Pteridineae</taxon>
        <taxon>Pteridaceae</taxon>
        <taxon>Vittarioideae</taxon>
        <taxon>Adiantum</taxon>
    </lineage>
</organism>
<dbReference type="InterPro" id="IPR006501">
    <property type="entry name" value="Pectinesterase_inhib_dom"/>
</dbReference>
<comment type="similarity">
    <text evidence="3">In the C-terminal section; belongs to the pectinesterase family.</text>
</comment>
<evidence type="ECO:0000256" key="3">
    <source>
        <dbReference type="ARBA" id="ARBA00007786"/>
    </source>
</evidence>
<dbReference type="InterPro" id="IPR011050">
    <property type="entry name" value="Pectin_lyase_fold/virulence"/>
</dbReference>
<feature type="active site" evidence="6">
    <location>
        <position position="404"/>
    </location>
</feature>
<evidence type="ECO:0000256" key="7">
    <source>
        <dbReference type="RuleBase" id="RU000589"/>
    </source>
</evidence>
<dbReference type="GO" id="GO:0004857">
    <property type="term" value="F:enzyme inhibitor activity"/>
    <property type="evidence" value="ECO:0007669"/>
    <property type="project" value="InterPro"/>
</dbReference>
<dbReference type="Pfam" id="PF01095">
    <property type="entry name" value="Pectinesterase"/>
    <property type="match status" value="1"/>
</dbReference>
<reference evidence="11" key="1">
    <citation type="submission" date="2021-01" db="EMBL/GenBank/DDBJ databases">
        <title>Adiantum capillus-veneris genome.</title>
        <authorList>
            <person name="Fang Y."/>
            <person name="Liao Q."/>
        </authorList>
    </citation>
    <scope>NUCLEOTIDE SEQUENCE</scope>
    <source>
        <strain evidence="11">H3</strain>
        <tissue evidence="11">Leaf</tissue>
    </source>
</reference>
<dbReference type="GO" id="GO:0045490">
    <property type="term" value="P:pectin catabolic process"/>
    <property type="evidence" value="ECO:0007669"/>
    <property type="project" value="UniProtKB-UniRule"/>
</dbReference>
<dbReference type="InterPro" id="IPR035513">
    <property type="entry name" value="Invertase/methylesterase_inhib"/>
</dbReference>
<comment type="caution">
    <text evidence="11">The sequence shown here is derived from an EMBL/GenBank/DDBJ whole genome shotgun (WGS) entry which is preliminary data.</text>
</comment>
<dbReference type="GO" id="GO:0042545">
    <property type="term" value="P:cell wall modification"/>
    <property type="evidence" value="ECO:0007669"/>
    <property type="project" value="UniProtKB-UniRule"/>
</dbReference>
<evidence type="ECO:0000256" key="2">
    <source>
        <dbReference type="ARBA" id="ARBA00006027"/>
    </source>
</evidence>
<keyword evidence="5 7" id="KW-0063">Aspartyl esterase</keyword>
<dbReference type="OrthoDB" id="2019149at2759"/>
<dbReference type="InterPro" id="IPR012334">
    <property type="entry name" value="Pectin_lyas_fold"/>
</dbReference>
<evidence type="ECO:0000256" key="4">
    <source>
        <dbReference type="ARBA" id="ARBA00022801"/>
    </source>
</evidence>
<gene>
    <name evidence="11" type="ORF">GOP47_0000630</name>
</gene>
<keyword evidence="8" id="KW-0472">Membrane</keyword>
<dbReference type="CDD" id="cd15798">
    <property type="entry name" value="PMEI-like_3"/>
    <property type="match status" value="1"/>
</dbReference>
<evidence type="ECO:0000313" key="11">
    <source>
        <dbReference type="EMBL" id="KAI5084461.1"/>
    </source>
</evidence>